<organism evidence="2 3">
    <name type="scientific">Parafrankia soli</name>
    <dbReference type="NCBI Taxonomy" id="2599596"/>
    <lineage>
        <taxon>Bacteria</taxon>
        <taxon>Bacillati</taxon>
        <taxon>Actinomycetota</taxon>
        <taxon>Actinomycetes</taxon>
        <taxon>Frankiales</taxon>
        <taxon>Frankiaceae</taxon>
        <taxon>Parafrankia</taxon>
    </lineage>
</organism>
<dbReference type="EMBL" id="MAXA01000014">
    <property type="protein sequence ID" value="OHV45066.1"/>
    <property type="molecule type" value="Genomic_DNA"/>
</dbReference>
<accession>A0A1S1RG33</accession>
<dbReference type="AlphaFoldDB" id="A0A1S1RG33"/>
<protein>
    <submittedName>
        <fullName evidence="2">Uncharacterized protein</fullName>
    </submittedName>
</protein>
<comment type="caution">
    <text evidence="2">The sequence shown here is derived from an EMBL/GenBank/DDBJ whole genome shotgun (WGS) entry which is preliminary data.</text>
</comment>
<sequence length="113" mass="12690">MTRRFLVFDGDGELVGTFAEWEDAHSWAHLRSAEPANTGPVQVEDRAERRTWTVSGEQCRLTVWRRQVEYGYCAPPPPVPLPVPSAFVVPSAPPPGTVSPRPRNRLRRQVKAS</sequence>
<evidence type="ECO:0000313" key="2">
    <source>
        <dbReference type="EMBL" id="OHV45066.1"/>
    </source>
</evidence>
<proteinExistence type="predicted"/>
<name>A0A1S1RG33_9ACTN</name>
<dbReference type="RefSeq" id="WP_071059757.1">
    <property type="nucleotide sequence ID" value="NZ_MAXA01000014.1"/>
</dbReference>
<reference evidence="3" key="1">
    <citation type="submission" date="2016-07" db="EMBL/GenBank/DDBJ databases">
        <title>Frankia sp. NRRL B-16219 Genome sequencing.</title>
        <authorList>
            <person name="Ghodhbane-Gtari F."/>
            <person name="Swanson E."/>
            <person name="Gueddou A."/>
            <person name="Louati M."/>
            <person name="Nouioui I."/>
            <person name="Hezbri K."/>
            <person name="Abebe-Akele F."/>
            <person name="Simpson S."/>
            <person name="Morris K."/>
            <person name="Thomas K."/>
            <person name="Gtari M."/>
            <person name="Tisa L.S."/>
        </authorList>
    </citation>
    <scope>NUCLEOTIDE SEQUENCE [LARGE SCALE GENOMIC DNA]</scope>
    <source>
        <strain evidence="3">NRRL B-16219</strain>
    </source>
</reference>
<gene>
    <name evidence="2" type="ORF">BBK14_09925</name>
</gene>
<keyword evidence="3" id="KW-1185">Reference proteome</keyword>
<dbReference type="OrthoDB" id="3213496at2"/>
<evidence type="ECO:0000256" key="1">
    <source>
        <dbReference type="SAM" id="MobiDB-lite"/>
    </source>
</evidence>
<feature type="region of interest" description="Disordered" evidence="1">
    <location>
        <begin position="91"/>
        <end position="113"/>
    </location>
</feature>
<feature type="compositionally biased region" description="Basic residues" evidence="1">
    <location>
        <begin position="102"/>
        <end position="113"/>
    </location>
</feature>
<evidence type="ECO:0000313" key="3">
    <source>
        <dbReference type="Proteomes" id="UP000179769"/>
    </source>
</evidence>
<dbReference type="Proteomes" id="UP000179769">
    <property type="component" value="Unassembled WGS sequence"/>
</dbReference>